<dbReference type="GO" id="GO:0046098">
    <property type="term" value="P:guanine metabolic process"/>
    <property type="evidence" value="ECO:0007669"/>
    <property type="project" value="TreeGrafter"/>
</dbReference>
<dbReference type="InterPro" id="IPR032466">
    <property type="entry name" value="Metal_Hydrolase"/>
</dbReference>
<dbReference type="InterPro" id="IPR011059">
    <property type="entry name" value="Metal-dep_hydrolase_composite"/>
</dbReference>
<evidence type="ECO:0000256" key="1">
    <source>
        <dbReference type="ARBA" id="ARBA00001947"/>
    </source>
</evidence>
<evidence type="ECO:0000313" key="7">
    <source>
        <dbReference type="Proteomes" id="UP000823633"/>
    </source>
</evidence>
<dbReference type="InterPro" id="IPR051607">
    <property type="entry name" value="Metallo-dep_hydrolases"/>
</dbReference>
<evidence type="ECO:0000259" key="5">
    <source>
        <dbReference type="Pfam" id="PF01979"/>
    </source>
</evidence>
<gene>
    <name evidence="6" type="ORF">IAC42_04230</name>
</gene>
<dbReference type="Gene3D" id="3.20.20.140">
    <property type="entry name" value="Metal-dependent hydrolases"/>
    <property type="match status" value="1"/>
</dbReference>
<evidence type="ECO:0000313" key="6">
    <source>
        <dbReference type="EMBL" id="MBO8442947.1"/>
    </source>
</evidence>
<dbReference type="GO" id="GO:0008892">
    <property type="term" value="F:guanine deaminase activity"/>
    <property type="evidence" value="ECO:0007669"/>
    <property type="project" value="TreeGrafter"/>
</dbReference>
<reference evidence="6" key="2">
    <citation type="journal article" date="2021" name="PeerJ">
        <title>Extensive microbial diversity within the chicken gut microbiome revealed by metagenomics and culture.</title>
        <authorList>
            <person name="Gilroy R."/>
            <person name="Ravi A."/>
            <person name="Getino M."/>
            <person name="Pursley I."/>
            <person name="Horton D.L."/>
            <person name="Alikhan N.F."/>
            <person name="Baker D."/>
            <person name="Gharbi K."/>
            <person name="Hall N."/>
            <person name="Watson M."/>
            <person name="Adriaenssens E.M."/>
            <person name="Foster-Nyarko E."/>
            <person name="Jarju S."/>
            <person name="Secka A."/>
            <person name="Antonio M."/>
            <person name="Oren A."/>
            <person name="Chaudhuri R.R."/>
            <person name="La Ragione R."/>
            <person name="Hildebrand F."/>
            <person name="Pallen M.J."/>
        </authorList>
    </citation>
    <scope>NUCLEOTIDE SEQUENCE</scope>
    <source>
        <strain evidence="6">11167</strain>
    </source>
</reference>
<evidence type="ECO:0000256" key="3">
    <source>
        <dbReference type="ARBA" id="ARBA00022801"/>
    </source>
</evidence>
<accession>A0A9D9E7Q6</accession>
<comment type="cofactor">
    <cofactor evidence="1">
        <name>Zn(2+)</name>
        <dbReference type="ChEBI" id="CHEBI:29105"/>
    </cofactor>
</comment>
<dbReference type="GO" id="GO:0005829">
    <property type="term" value="C:cytosol"/>
    <property type="evidence" value="ECO:0007669"/>
    <property type="project" value="TreeGrafter"/>
</dbReference>
<dbReference type="InterPro" id="IPR006680">
    <property type="entry name" value="Amidohydro-rel"/>
</dbReference>
<evidence type="ECO:0000256" key="4">
    <source>
        <dbReference type="ARBA" id="ARBA00022833"/>
    </source>
</evidence>
<proteinExistence type="predicted"/>
<keyword evidence="2" id="KW-0479">Metal-binding</keyword>
<evidence type="ECO:0000256" key="2">
    <source>
        <dbReference type="ARBA" id="ARBA00022723"/>
    </source>
</evidence>
<sequence length="422" mass="46919">MERTFIVRGDIIQAPEKERIEEHGDSYLVVTDGLVEGIFSSIPSRFSHYRLVDCRGHIVMPGLSDLHVHASQYQFRGMWMDEELIDWLNRHTFPEEEKYRDRDYAERAYRIFVDDLVRSPTTRASIFATIHLDSTLVLASYLEDSGIKAYVGKVNMDRNSTAGLSEDSAQSLEDTQSFIERTEGWTNVRPIITPRFIPSCTDGLMKALARLAVDRGLPVQSHLSENRSEIEWVKELCPDSTSYADAYRRRGLWGATPTIMAHCVHSTGREEDLLAMDGIFIAHCPDSNANLSSGIMDARRYLDAGCRIGLGTDVAGGCSLSMLRAMGDAVRVSKLRASCVDPSLKALTLAEAFHMASVIGGSFFGKVGLFEPGWEADIVVLDESGIATTLEDLSLSARLERVVNLKSEGAVMHKAVCGRWLF</sequence>
<dbReference type="Gene3D" id="2.30.40.10">
    <property type="entry name" value="Urease, subunit C, domain 1"/>
    <property type="match status" value="1"/>
</dbReference>
<feature type="domain" description="Amidohydrolase-related" evidence="5">
    <location>
        <begin position="58"/>
        <end position="411"/>
    </location>
</feature>
<dbReference type="PANTHER" id="PTHR11271">
    <property type="entry name" value="GUANINE DEAMINASE"/>
    <property type="match status" value="1"/>
</dbReference>
<reference evidence="6" key="1">
    <citation type="submission" date="2020-10" db="EMBL/GenBank/DDBJ databases">
        <authorList>
            <person name="Gilroy R."/>
        </authorList>
    </citation>
    <scope>NUCLEOTIDE SEQUENCE</scope>
    <source>
        <strain evidence="6">11167</strain>
    </source>
</reference>
<keyword evidence="3" id="KW-0378">Hydrolase</keyword>
<dbReference type="Pfam" id="PF01979">
    <property type="entry name" value="Amidohydro_1"/>
    <property type="match status" value="1"/>
</dbReference>
<dbReference type="Proteomes" id="UP000823633">
    <property type="component" value="Unassembled WGS sequence"/>
</dbReference>
<protein>
    <submittedName>
        <fullName evidence="6">Amidohydrolase family protein</fullName>
    </submittedName>
</protein>
<keyword evidence="4" id="KW-0862">Zinc</keyword>
<dbReference type="PANTHER" id="PTHR11271:SF6">
    <property type="entry name" value="GUANINE DEAMINASE"/>
    <property type="match status" value="1"/>
</dbReference>
<comment type="caution">
    <text evidence="6">The sequence shown here is derived from an EMBL/GenBank/DDBJ whole genome shotgun (WGS) entry which is preliminary data.</text>
</comment>
<dbReference type="SUPFAM" id="SSF51556">
    <property type="entry name" value="Metallo-dependent hydrolases"/>
    <property type="match status" value="1"/>
</dbReference>
<name>A0A9D9E7Q6_9SPIR</name>
<dbReference type="AlphaFoldDB" id="A0A9D9E7Q6"/>
<dbReference type="SUPFAM" id="SSF51338">
    <property type="entry name" value="Composite domain of metallo-dependent hydrolases"/>
    <property type="match status" value="1"/>
</dbReference>
<dbReference type="GO" id="GO:0008270">
    <property type="term" value="F:zinc ion binding"/>
    <property type="evidence" value="ECO:0007669"/>
    <property type="project" value="TreeGrafter"/>
</dbReference>
<organism evidence="6 7">
    <name type="scientific">Candidatus Aphodenecus pullistercoris</name>
    <dbReference type="NCBI Taxonomy" id="2840669"/>
    <lineage>
        <taxon>Bacteria</taxon>
        <taxon>Pseudomonadati</taxon>
        <taxon>Spirochaetota</taxon>
        <taxon>Spirochaetia</taxon>
        <taxon>Spirochaetales</taxon>
        <taxon>Candidatus Aphodenecus</taxon>
    </lineage>
</organism>
<dbReference type="EMBL" id="JADIMU010000026">
    <property type="protein sequence ID" value="MBO8442947.1"/>
    <property type="molecule type" value="Genomic_DNA"/>
</dbReference>